<dbReference type="InterPro" id="IPR044929">
    <property type="entry name" value="DNA/RNA_non-sp_Endonuclease_sf"/>
</dbReference>
<feature type="signal peptide" evidence="1">
    <location>
        <begin position="1"/>
        <end position="20"/>
    </location>
</feature>
<organism evidence="3 4">
    <name type="scientific">Crotalus adamanteus</name>
    <name type="common">Eastern diamondback rattlesnake</name>
    <dbReference type="NCBI Taxonomy" id="8729"/>
    <lineage>
        <taxon>Eukaryota</taxon>
        <taxon>Metazoa</taxon>
        <taxon>Chordata</taxon>
        <taxon>Craniata</taxon>
        <taxon>Vertebrata</taxon>
        <taxon>Euteleostomi</taxon>
        <taxon>Lepidosauria</taxon>
        <taxon>Squamata</taxon>
        <taxon>Bifurcata</taxon>
        <taxon>Unidentata</taxon>
        <taxon>Episquamata</taxon>
        <taxon>Toxicofera</taxon>
        <taxon>Serpentes</taxon>
        <taxon>Colubroidea</taxon>
        <taxon>Viperidae</taxon>
        <taxon>Crotalinae</taxon>
        <taxon>Crotalus</taxon>
    </lineage>
</organism>
<dbReference type="PANTHER" id="PTHR21472:SF26">
    <property type="entry name" value="ENDONUCLEASE DOMAIN CONTAINING 1"/>
    <property type="match status" value="1"/>
</dbReference>
<dbReference type="SUPFAM" id="SSF54060">
    <property type="entry name" value="His-Me finger endonucleases"/>
    <property type="match status" value="1"/>
</dbReference>
<dbReference type="GO" id="GO:0046872">
    <property type="term" value="F:metal ion binding"/>
    <property type="evidence" value="ECO:0007669"/>
    <property type="project" value="InterPro"/>
</dbReference>
<dbReference type="InterPro" id="IPR044925">
    <property type="entry name" value="His-Me_finger_sf"/>
</dbReference>
<evidence type="ECO:0000259" key="2">
    <source>
        <dbReference type="SMART" id="SM00477"/>
    </source>
</evidence>
<dbReference type="PANTHER" id="PTHR21472">
    <property type="entry name" value="ENDONUCLEASE DOMAIN-CONTAINING 1 PROTEIN ENDOD1"/>
    <property type="match status" value="1"/>
</dbReference>
<dbReference type="GO" id="GO:0016787">
    <property type="term" value="F:hydrolase activity"/>
    <property type="evidence" value="ECO:0007669"/>
    <property type="project" value="InterPro"/>
</dbReference>
<gene>
    <name evidence="3" type="ORF">NXF25_013234</name>
</gene>
<evidence type="ECO:0000313" key="4">
    <source>
        <dbReference type="Proteomes" id="UP001474421"/>
    </source>
</evidence>
<dbReference type="InterPro" id="IPR039015">
    <property type="entry name" value="ENDOD1"/>
</dbReference>
<sequence>MWLLWILSLVAASFLLPATGEVVNSLSECSQFFLDGVPPNLRLNNMAVICQKYKTEYYFVTMYDRIRRIPIFSAYNLNPKSTGERKDKWKIEPQLAAPKREMVSEHSQIYDLLADSQAFSSDYTNAPSFNRGHLAPACHQSDQESMDATFTLTNTVPLDATLNRGQWKAVTSTEMSAQIKCHKNR</sequence>
<dbReference type="AlphaFoldDB" id="A0AAW1BE53"/>
<keyword evidence="3" id="KW-0378">Hydrolase</keyword>
<dbReference type="InterPro" id="IPR001604">
    <property type="entry name" value="Endo_G_ENPP1-like_dom"/>
</dbReference>
<keyword evidence="4" id="KW-1185">Reference proteome</keyword>
<name>A0AAW1BE53_CROAD</name>
<dbReference type="InterPro" id="IPR020821">
    <property type="entry name" value="ENPP1-3/EXOG-like_nuc-like"/>
</dbReference>
<dbReference type="EMBL" id="JAOTOJ010000006">
    <property type="protein sequence ID" value="KAK9400215.1"/>
    <property type="molecule type" value="Genomic_DNA"/>
</dbReference>
<comment type="caution">
    <text evidence="3">The sequence shown here is derived from an EMBL/GenBank/DDBJ whole genome shotgun (WGS) entry which is preliminary data.</text>
</comment>
<dbReference type="GO" id="GO:0003676">
    <property type="term" value="F:nucleic acid binding"/>
    <property type="evidence" value="ECO:0007669"/>
    <property type="project" value="InterPro"/>
</dbReference>
<keyword evidence="3" id="KW-0540">Nuclease</keyword>
<keyword evidence="1" id="KW-0732">Signal</keyword>
<evidence type="ECO:0000256" key="1">
    <source>
        <dbReference type="SAM" id="SignalP"/>
    </source>
</evidence>
<dbReference type="Proteomes" id="UP001474421">
    <property type="component" value="Unassembled WGS sequence"/>
</dbReference>
<dbReference type="SMART" id="SM00477">
    <property type="entry name" value="NUC"/>
    <property type="match status" value="1"/>
</dbReference>
<feature type="domain" description="ENPP1-3/EXOG-like endonuclease/phosphodiesterase" evidence="2">
    <location>
        <begin position="56"/>
        <end position="185"/>
    </location>
</feature>
<accession>A0AAW1BE53</accession>
<feature type="chain" id="PRO_5043934553" evidence="1">
    <location>
        <begin position="21"/>
        <end position="185"/>
    </location>
</feature>
<protein>
    <submittedName>
        <fullName evidence="3">Endonuclease domain-containing 1 protein-like</fullName>
    </submittedName>
</protein>
<keyword evidence="3" id="KW-0255">Endonuclease</keyword>
<proteinExistence type="predicted"/>
<dbReference type="GO" id="GO:0004519">
    <property type="term" value="F:endonuclease activity"/>
    <property type="evidence" value="ECO:0007669"/>
    <property type="project" value="UniProtKB-KW"/>
</dbReference>
<dbReference type="Pfam" id="PF01223">
    <property type="entry name" value="Endonuclease_NS"/>
    <property type="match status" value="1"/>
</dbReference>
<reference evidence="3 4" key="1">
    <citation type="journal article" date="2024" name="Proc. Natl. Acad. Sci. U.S.A.">
        <title>The genetic regulatory architecture and epigenomic basis for age-related changes in rattlesnake venom.</title>
        <authorList>
            <person name="Hogan M.P."/>
            <person name="Holding M.L."/>
            <person name="Nystrom G.S."/>
            <person name="Colston T.J."/>
            <person name="Bartlett D.A."/>
            <person name="Mason A.J."/>
            <person name="Ellsworth S.A."/>
            <person name="Rautsaw R.M."/>
            <person name="Lawrence K.C."/>
            <person name="Strickland J.L."/>
            <person name="He B."/>
            <person name="Fraser P."/>
            <person name="Margres M.J."/>
            <person name="Gilbert D.M."/>
            <person name="Gibbs H.L."/>
            <person name="Parkinson C.L."/>
            <person name="Rokyta D.R."/>
        </authorList>
    </citation>
    <scope>NUCLEOTIDE SEQUENCE [LARGE SCALE GENOMIC DNA]</scope>
    <source>
        <strain evidence="3">DRR0105</strain>
    </source>
</reference>
<dbReference type="Gene3D" id="3.40.570.10">
    <property type="entry name" value="Extracellular Endonuclease, subunit A"/>
    <property type="match status" value="1"/>
</dbReference>
<evidence type="ECO:0000313" key="3">
    <source>
        <dbReference type="EMBL" id="KAK9400215.1"/>
    </source>
</evidence>